<dbReference type="GO" id="GO:0022857">
    <property type="term" value="F:transmembrane transporter activity"/>
    <property type="evidence" value="ECO:0007669"/>
    <property type="project" value="InterPro"/>
</dbReference>
<keyword evidence="4" id="KW-1003">Cell membrane</keyword>
<name>A0A094JLH2_9GAMM</name>
<feature type="transmembrane region" description="Helical" evidence="9">
    <location>
        <begin position="168"/>
        <end position="188"/>
    </location>
</feature>
<feature type="transmembrane region" description="Helical" evidence="9">
    <location>
        <begin position="137"/>
        <end position="156"/>
    </location>
</feature>
<dbReference type="InterPro" id="IPR011701">
    <property type="entry name" value="MFS"/>
</dbReference>
<keyword evidence="5" id="KW-0997">Cell inner membrane</keyword>
<evidence type="ECO:0000256" key="7">
    <source>
        <dbReference type="ARBA" id="ARBA00022989"/>
    </source>
</evidence>
<reference evidence="11 12" key="1">
    <citation type="submission" date="2014-06" db="EMBL/GenBank/DDBJ databases">
        <title>Shewanella sp. YQH10.</title>
        <authorList>
            <person name="Liu Y."/>
            <person name="Zeng R."/>
        </authorList>
    </citation>
    <scope>NUCLEOTIDE SEQUENCE [LARGE SCALE GENOMIC DNA]</scope>
    <source>
        <strain evidence="11 12">YQH10</strain>
    </source>
</reference>
<dbReference type="PANTHER" id="PTHR42718">
    <property type="entry name" value="MAJOR FACILITATOR SUPERFAMILY MULTIDRUG TRANSPORTER MFSC"/>
    <property type="match status" value="1"/>
</dbReference>
<dbReference type="NCBIfam" id="TIGR00711">
    <property type="entry name" value="efflux_EmrB"/>
    <property type="match status" value="1"/>
</dbReference>
<dbReference type="InterPro" id="IPR004638">
    <property type="entry name" value="EmrB-like"/>
</dbReference>
<evidence type="ECO:0000313" key="12">
    <source>
        <dbReference type="Proteomes" id="UP000029264"/>
    </source>
</evidence>
<dbReference type="EMBL" id="JPEO01000001">
    <property type="protein sequence ID" value="KFZ38889.1"/>
    <property type="molecule type" value="Genomic_DNA"/>
</dbReference>
<dbReference type="CDD" id="cd17503">
    <property type="entry name" value="MFS_LmrB_MDR_like"/>
    <property type="match status" value="1"/>
</dbReference>
<dbReference type="FunFam" id="1.20.1720.10:FF:000002">
    <property type="entry name" value="Multidrug resistance protein B"/>
    <property type="match status" value="1"/>
</dbReference>
<dbReference type="GO" id="GO:1990961">
    <property type="term" value="P:xenobiotic detoxification by transmembrane export across the plasma membrane"/>
    <property type="evidence" value="ECO:0007669"/>
    <property type="project" value="UniProtKB-ARBA"/>
</dbReference>
<feature type="domain" description="Major facilitator superfamily (MFS) profile" evidence="10">
    <location>
        <begin position="14"/>
        <end position="498"/>
    </location>
</feature>
<dbReference type="Proteomes" id="UP000029264">
    <property type="component" value="Unassembled WGS sequence"/>
</dbReference>
<feature type="transmembrane region" description="Helical" evidence="9">
    <location>
        <begin position="300"/>
        <end position="322"/>
    </location>
</feature>
<proteinExistence type="inferred from homology"/>
<dbReference type="eggNOG" id="COG2814">
    <property type="taxonomic scope" value="Bacteria"/>
</dbReference>
<dbReference type="Gene3D" id="1.20.1720.10">
    <property type="entry name" value="Multidrug resistance protein D"/>
    <property type="match status" value="1"/>
</dbReference>
<feature type="transmembrane region" description="Helical" evidence="9">
    <location>
        <begin position="80"/>
        <end position="99"/>
    </location>
</feature>
<gene>
    <name evidence="11" type="primary">emrB</name>
    <name evidence="11" type="ORF">HR45_00335</name>
</gene>
<dbReference type="AlphaFoldDB" id="A0A094JLH2"/>
<protein>
    <submittedName>
        <fullName evidence="11">Multidrug resistance protein B</fullName>
    </submittedName>
</protein>
<feature type="transmembrane region" description="Helical" evidence="9">
    <location>
        <begin position="334"/>
        <end position="353"/>
    </location>
</feature>
<feature type="transmembrane region" description="Helical" evidence="9">
    <location>
        <begin position="273"/>
        <end position="294"/>
    </location>
</feature>
<organism evidence="11 12">
    <name type="scientific">Shewanella mangrovi</name>
    <dbReference type="NCBI Taxonomy" id="1515746"/>
    <lineage>
        <taxon>Bacteria</taxon>
        <taxon>Pseudomonadati</taxon>
        <taxon>Pseudomonadota</taxon>
        <taxon>Gammaproteobacteria</taxon>
        <taxon>Alteromonadales</taxon>
        <taxon>Shewanellaceae</taxon>
        <taxon>Shewanella</taxon>
    </lineage>
</organism>
<dbReference type="PROSITE" id="PS50850">
    <property type="entry name" value="MFS"/>
    <property type="match status" value="1"/>
</dbReference>
<evidence type="ECO:0000313" key="11">
    <source>
        <dbReference type="EMBL" id="KFZ38889.1"/>
    </source>
</evidence>
<dbReference type="GO" id="GO:0005886">
    <property type="term" value="C:plasma membrane"/>
    <property type="evidence" value="ECO:0007669"/>
    <property type="project" value="UniProtKB-SubCell"/>
</dbReference>
<evidence type="ECO:0000256" key="9">
    <source>
        <dbReference type="SAM" id="Phobius"/>
    </source>
</evidence>
<dbReference type="RefSeq" id="WP_037438582.1">
    <property type="nucleotide sequence ID" value="NZ_JPEO01000001.1"/>
</dbReference>
<evidence type="ECO:0000256" key="4">
    <source>
        <dbReference type="ARBA" id="ARBA00022475"/>
    </source>
</evidence>
<dbReference type="GO" id="GO:0015721">
    <property type="term" value="P:bile acid and bile salt transport"/>
    <property type="evidence" value="ECO:0007669"/>
    <property type="project" value="UniProtKB-ARBA"/>
</dbReference>
<dbReference type="InterPro" id="IPR036259">
    <property type="entry name" value="MFS_trans_sf"/>
</dbReference>
<accession>A0A094JLH2</accession>
<dbReference type="OrthoDB" id="9812221at2"/>
<keyword evidence="8 9" id="KW-0472">Membrane</keyword>
<feature type="transmembrane region" description="Helical" evidence="9">
    <location>
        <begin position="359"/>
        <end position="385"/>
    </location>
</feature>
<comment type="subcellular location">
    <subcellularLocation>
        <location evidence="1">Cell inner membrane</location>
        <topology evidence="1">Multi-pass membrane protein</topology>
    </subcellularLocation>
</comment>
<feature type="transmembrane region" description="Helical" evidence="9">
    <location>
        <begin position="231"/>
        <end position="252"/>
    </location>
</feature>
<evidence type="ECO:0000256" key="3">
    <source>
        <dbReference type="ARBA" id="ARBA00022448"/>
    </source>
</evidence>
<keyword evidence="3" id="KW-0813">Transport</keyword>
<evidence type="ECO:0000256" key="8">
    <source>
        <dbReference type="ARBA" id="ARBA00023136"/>
    </source>
</evidence>
<comment type="caution">
    <text evidence="11">The sequence shown here is derived from an EMBL/GenBank/DDBJ whole genome shotgun (WGS) entry which is preliminary data.</text>
</comment>
<feature type="transmembrane region" description="Helical" evidence="9">
    <location>
        <begin position="105"/>
        <end position="130"/>
    </location>
</feature>
<comment type="similarity">
    <text evidence="2">Belongs to the major facilitator superfamily. EmrB family.</text>
</comment>
<evidence type="ECO:0000256" key="6">
    <source>
        <dbReference type="ARBA" id="ARBA00022692"/>
    </source>
</evidence>
<sequence>MNGYQFRPPSLGLATLGLSLATFMQVLDTTIANVALPTIAGNLGVSSDQSTWVITSFAVCNAIALPLTGWVSRTIGETRLFLGSVIMFAITSFLCGMAQSMNELILFRALQGFFSGPLFPMSQTLMMAIFPREKRGLALALIGMVTVVAPIVGPITGGWITDSYSWRWIFYINVPIGIFAALVVFMQMRGRQEDKVRNPIDFGGLALLVIGVGALQIMLDKGNDLDWFSSHFIVSLGLLSLVTLIAFVIWELTSEHPIVNLGLFRDRNFTTGTIALVLGYGAFFAIALILPQWLQINMGYTAVWAGLAAAPMGVIPLLTSSLIGKYSHKVDLRLLVTGSFVVIGASCFMRAGFNLQVDFASIALVQLFMGIGVVLFFMPLTTILLSNLEHHEIADGSGLATFLRVLGGSFASSLSIWLWDRREIFHRAQLNDNISVMNENAQHYLQQLGGFTQRNLAQVEGLLQQQAVMMSTIDYFTLLGWMFVGLIVIIWFAKPPFFRAH</sequence>
<keyword evidence="7 9" id="KW-1133">Transmembrane helix</keyword>
<dbReference type="PANTHER" id="PTHR42718:SF9">
    <property type="entry name" value="MAJOR FACILITATOR SUPERFAMILY MULTIDRUG TRANSPORTER MFSC"/>
    <property type="match status" value="1"/>
</dbReference>
<feature type="transmembrane region" description="Helical" evidence="9">
    <location>
        <begin position="200"/>
        <end position="219"/>
    </location>
</feature>
<evidence type="ECO:0000256" key="2">
    <source>
        <dbReference type="ARBA" id="ARBA00008537"/>
    </source>
</evidence>
<dbReference type="SUPFAM" id="SSF103473">
    <property type="entry name" value="MFS general substrate transporter"/>
    <property type="match status" value="1"/>
</dbReference>
<dbReference type="Pfam" id="PF07690">
    <property type="entry name" value="MFS_1"/>
    <property type="match status" value="1"/>
</dbReference>
<keyword evidence="6 9" id="KW-0812">Transmembrane</keyword>
<keyword evidence="12" id="KW-1185">Reference proteome</keyword>
<evidence type="ECO:0000259" key="10">
    <source>
        <dbReference type="PROSITE" id="PS50850"/>
    </source>
</evidence>
<dbReference type="Gene3D" id="1.20.1250.20">
    <property type="entry name" value="MFS general substrate transporter like domains"/>
    <property type="match status" value="1"/>
</dbReference>
<dbReference type="STRING" id="1515746.HR45_00335"/>
<feature type="transmembrane region" description="Helical" evidence="9">
    <location>
        <begin position="475"/>
        <end position="493"/>
    </location>
</feature>
<evidence type="ECO:0000256" key="1">
    <source>
        <dbReference type="ARBA" id="ARBA00004429"/>
    </source>
</evidence>
<feature type="transmembrane region" description="Helical" evidence="9">
    <location>
        <begin position="50"/>
        <end position="68"/>
    </location>
</feature>
<evidence type="ECO:0000256" key="5">
    <source>
        <dbReference type="ARBA" id="ARBA00022519"/>
    </source>
</evidence>
<dbReference type="InterPro" id="IPR020846">
    <property type="entry name" value="MFS_dom"/>
</dbReference>